<dbReference type="SUPFAM" id="SSF58087">
    <property type="entry name" value="Variant surface glycoprotein (N-terminal domain)"/>
    <property type="match status" value="1"/>
</dbReference>
<evidence type="ECO:0000256" key="7">
    <source>
        <dbReference type="ARBA" id="ARBA00023288"/>
    </source>
</evidence>
<feature type="domain" description="Trypanosome variant surface glycoprotein A-type N-terminal" evidence="9">
    <location>
        <begin position="11"/>
        <end position="365"/>
    </location>
</feature>
<dbReference type="VEuPathDB" id="TriTrypDB:Tb927.5.4770"/>
<dbReference type="Gene3D" id="3.30.1680.40">
    <property type="match status" value="1"/>
</dbReference>
<dbReference type="GO" id="GO:0042783">
    <property type="term" value="P:symbiont-mediated evasion of host immune response"/>
    <property type="evidence" value="ECO:0007669"/>
    <property type="project" value="InterPro"/>
</dbReference>
<dbReference type="AlphaFoldDB" id="M4SX23"/>
<dbReference type="Gene3D" id="3.30.1680.30">
    <property type="match status" value="1"/>
</dbReference>
<reference evidence="11" key="1">
    <citation type="submission" date="2013-02" db="EMBL/GenBank/DDBJ databases">
        <authorList>
            <person name="Cross G.A.M."/>
            <person name="Kim H.-S."/>
            <person name="Wickstead B."/>
        </authorList>
    </citation>
    <scope>NUCLEOTIDE SEQUENCE</scope>
    <source>
        <strain evidence="11">Lister 427</strain>
    </source>
</reference>
<evidence type="ECO:0000256" key="5">
    <source>
        <dbReference type="ARBA" id="ARBA00023136"/>
    </source>
</evidence>
<dbReference type="VEuPathDB" id="TriTrypDB:Tb1125.11.18230"/>
<keyword evidence="3" id="KW-1003">Cell membrane</keyword>
<dbReference type="Gene3D" id="3.90.150.10">
    <property type="entry name" value="Variant Surface Glycoprotein, subunit A domain 1"/>
    <property type="match status" value="1"/>
</dbReference>
<protein>
    <submittedName>
        <fullName evidence="11">Variant surface glycoprotein 440</fullName>
    </submittedName>
</protein>
<keyword evidence="8" id="KW-0732">Signal</keyword>
<proteinExistence type="predicted"/>
<keyword evidence="6" id="KW-0325">Glycoprotein</keyword>
<evidence type="ECO:0000256" key="1">
    <source>
        <dbReference type="ARBA" id="ARBA00002523"/>
    </source>
</evidence>
<dbReference type="Gene3D" id="1.10.470.10">
    <property type="entry name" value="Variant Surface Glycoprotein, subunit A, domain 2"/>
    <property type="match status" value="1"/>
</dbReference>
<dbReference type="Pfam" id="PF00913">
    <property type="entry name" value="Trypan_glycop"/>
    <property type="match status" value="1"/>
</dbReference>
<dbReference type="GO" id="GO:0005886">
    <property type="term" value="C:plasma membrane"/>
    <property type="evidence" value="ECO:0007669"/>
    <property type="project" value="UniProtKB-SubCell"/>
</dbReference>
<accession>M4SX23</accession>
<evidence type="ECO:0000256" key="3">
    <source>
        <dbReference type="ARBA" id="ARBA00022475"/>
    </source>
</evidence>
<feature type="chain" id="PRO_5004057528" evidence="8">
    <location>
        <begin position="23"/>
        <end position="509"/>
    </location>
</feature>
<evidence type="ECO:0000256" key="2">
    <source>
        <dbReference type="ARBA" id="ARBA00004609"/>
    </source>
</evidence>
<evidence type="ECO:0000256" key="4">
    <source>
        <dbReference type="ARBA" id="ARBA00022622"/>
    </source>
</evidence>
<evidence type="ECO:0000313" key="11">
    <source>
        <dbReference type="EMBL" id="AGH61008.1"/>
    </source>
</evidence>
<feature type="signal peptide" evidence="8">
    <location>
        <begin position="1"/>
        <end position="22"/>
    </location>
</feature>
<evidence type="ECO:0000256" key="6">
    <source>
        <dbReference type="ARBA" id="ARBA00023180"/>
    </source>
</evidence>
<reference evidence="11" key="2">
    <citation type="journal article" date="2014" name="Mol. Biochem. Parasitol.">
        <title>Capturing the variant surface glycoprotein repertoire (the VSGnome) of Trypanosoma brucei Lister 427.</title>
        <authorList>
            <person name="Cross G.A."/>
            <person name="Kim H.S."/>
            <person name="Wickstead B."/>
        </authorList>
    </citation>
    <scope>NUCLEOTIDE SEQUENCE</scope>
    <source>
        <strain evidence="11">Lister 427</strain>
    </source>
</reference>
<dbReference type="InterPro" id="IPR019609">
    <property type="entry name" value="Variant_surf_glycoprt_trypan_C"/>
</dbReference>
<evidence type="ECO:0000256" key="8">
    <source>
        <dbReference type="SAM" id="SignalP"/>
    </source>
</evidence>
<comment type="function">
    <text evidence="1">VSG forms a coat on the surface of the parasite. The trypanosome evades the immune response of the host by expressing a series of antigenically distinct VSGs from an estimated 1000 VSG genes.</text>
</comment>
<evidence type="ECO:0000259" key="9">
    <source>
        <dbReference type="Pfam" id="PF00913"/>
    </source>
</evidence>
<dbReference type="Pfam" id="PF10659">
    <property type="entry name" value="Trypan_glycop_C"/>
    <property type="match status" value="1"/>
</dbReference>
<dbReference type="VEuPathDB" id="TriTrypDB:Tb427_000382400"/>
<keyword evidence="5" id="KW-0472">Membrane</keyword>
<name>M4SX23_9TRYP</name>
<dbReference type="GO" id="GO:0098552">
    <property type="term" value="C:side of membrane"/>
    <property type="evidence" value="ECO:0007669"/>
    <property type="project" value="UniProtKB-KW"/>
</dbReference>
<evidence type="ECO:0000259" key="10">
    <source>
        <dbReference type="Pfam" id="PF10659"/>
    </source>
</evidence>
<dbReference type="InterPro" id="IPR001812">
    <property type="entry name" value="Trypano_VSG_A_N_dom"/>
</dbReference>
<keyword evidence="7" id="KW-0449">Lipoprotein</keyword>
<keyword evidence="4" id="KW-0336">GPI-anchor</keyword>
<sequence>MINLRSALLSLLFASQLRLCRPTEEKPLSPDAWKGICDVAAAIRSKLDKAEHALAAKARVAHDAALKNARTQLLLAKAPTQEERRKLLPIAAMMADRQASAYEALAEAEVNKITAATKHGAYFLGHINEYFTVAATAVQTSTKGCLTQTHDGTDFKTYNDIKTLHANCKSATLSETAAWDATAGETSAGFKNLNGIANKVETSEKGCILHSLENSYGLLNGNPTTRTAHLAAGLLTISQATPDLKDLTALAAKASQDGYKIVSAVYATTKEPIEAPTATDYPDKSDLKTSQAFVKTLIKAYGLPDNLGDPQLSKEIDTIYGAGADALKQNIWHKLDTIKTDKVYGNTPAGTTTATITDVQLLLELAENASAAATAATIEEEKKHADKPHTCKQSEVSEETRKHCNTIGDDKDKCNNEKQCSYDDSKDTGKMCTYNATKATENGVPVTKTQTGGTKTTTDKYKGKKKEDCKSPDCKWEGETCKDSSFLFNKKLALSIAAAVVEFLFLRNS</sequence>
<feature type="domain" description="Trypanosome variant surface glycoprotein C-terminal" evidence="10">
    <location>
        <begin position="404"/>
        <end position="504"/>
    </location>
</feature>
<dbReference type="EMBL" id="KC613577">
    <property type="protein sequence ID" value="AGH61008.1"/>
    <property type="molecule type" value="Genomic_DNA"/>
</dbReference>
<organism evidence="11">
    <name type="scientific">Trypanosoma brucei</name>
    <dbReference type="NCBI Taxonomy" id="5691"/>
    <lineage>
        <taxon>Eukaryota</taxon>
        <taxon>Discoba</taxon>
        <taxon>Euglenozoa</taxon>
        <taxon>Kinetoplastea</taxon>
        <taxon>Metakinetoplastina</taxon>
        <taxon>Trypanosomatida</taxon>
        <taxon>Trypanosomatidae</taxon>
        <taxon>Trypanosoma</taxon>
    </lineage>
</organism>
<comment type="subcellular location">
    <subcellularLocation>
        <location evidence="2">Cell membrane</location>
        <topology evidence="2">Lipid-anchor</topology>
        <topology evidence="2">GPI-anchor</topology>
    </subcellularLocation>
</comment>